<dbReference type="SMART" id="SM00304">
    <property type="entry name" value="HAMP"/>
    <property type="match status" value="1"/>
</dbReference>
<dbReference type="EMBL" id="BAABID010000004">
    <property type="protein sequence ID" value="GAA4721758.1"/>
    <property type="molecule type" value="Genomic_DNA"/>
</dbReference>
<keyword evidence="15" id="KW-1185">Reference proteome</keyword>
<dbReference type="InterPro" id="IPR003661">
    <property type="entry name" value="HisK_dim/P_dom"/>
</dbReference>
<dbReference type="InterPro" id="IPR050428">
    <property type="entry name" value="TCS_sensor_his_kinase"/>
</dbReference>
<evidence type="ECO:0000256" key="5">
    <source>
        <dbReference type="ARBA" id="ARBA00022679"/>
    </source>
</evidence>
<keyword evidence="8 11" id="KW-1133">Transmembrane helix</keyword>
<keyword evidence="4" id="KW-0597">Phosphoprotein</keyword>
<dbReference type="PROSITE" id="PS50109">
    <property type="entry name" value="HIS_KIN"/>
    <property type="match status" value="1"/>
</dbReference>
<evidence type="ECO:0000256" key="3">
    <source>
        <dbReference type="ARBA" id="ARBA00012438"/>
    </source>
</evidence>
<dbReference type="InterPro" id="IPR003660">
    <property type="entry name" value="HAMP_dom"/>
</dbReference>
<dbReference type="Pfam" id="PF02518">
    <property type="entry name" value="HATPase_c"/>
    <property type="match status" value="1"/>
</dbReference>
<dbReference type="PANTHER" id="PTHR45436">
    <property type="entry name" value="SENSOR HISTIDINE KINASE YKOH"/>
    <property type="match status" value="1"/>
</dbReference>
<dbReference type="InterPro" id="IPR003594">
    <property type="entry name" value="HATPase_dom"/>
</dbReference>
<dbReference type="Gene3D" id="3.30.565.10">
    <property type="entry name" value="Histidine kinase-like ATPase, C-terminal domain"/>
    <property type="match status" value="1"/>
</dbReference>
<evidence type="ECO:0000256" key="2">
    <source>
        <dbReference type="ARBA" id="ARBA00004236"/>
    </source>
</evidence>
<evidence type="ECO:0000313" key="15">
    <source>
        <dbReference type="Proteomes" id="UP001500956"/>
    </source>
</evidence>
<dbReference type="CDD" id="cd00082">
    <property type="entry name" value="HisKA"/>
    <property type="match status" value="1"/>
</dbReference>
<name>A0ABP8Y601_9MICO</name>
<evidence type="ECO:0000256" key="11">
    <source>
        <dbReference type="SAM" id="Phobius"/>
    </source>
</evidence>
<dbReference type="InterPro" id="IPR036890">
    <property type="entry name" value="HATPase_C_sf"/>
</dbReference>
<keyword evidence="10 11" id="KW-0472">Membrane</keyword>
<reference evidence="15" key="1">
    <citation type="journal article" date="2019" name="Int. J. Syst. Evol. Microbiol.">
        <title>The Global Catalogue of Microorganisms (GCM) 10K type strain sequencing project: providing services to taxonomists for standard genome sequencing and annotation.</title>
        <authorList>
            <consortium name="The Broad Institute Genomics Platform"/>
            <consortium name="The Broad Institute Genome Sequencing Center for Infectious Disease"/>
            <person name="Wu L."/>
            <person name="Ma J."/>
        </authorList>
    </citation>
    <scope>NUCLEOTIDE SEQUENCE [LARGE SCALE GENOMIC DNA]</scope>
    <source>
        <strain evidence="15">JCM 18063</strain>
    </source>
</reference>
<feature type="domain" description="HAMP" evidence="13">
    <location>
        <begin position="182"/>
        <end position="234"/>
    </location>
</feature>
<dbReference type="PANTHER" id="PTHR45436:SF5">
    <property type="entry name" value="SENSOR HISTIDINE KINASE TRCS"/>
    <property type="match status" value="1"/>
</dbReference>
<evidence type="ECO:0000256" key="4">
    <source>
        <dbReference type="ARBA" id="ARBA00022553"/>
    </source>
</evidence>
<feature type="domain" description="Histidine kinase" evidence="12">
    <location>
        <begin position="242"/>
        <end position="435"/>
    </location>
</feature>
<proteinExistence type="predicted"/>
<dbReference type="SUPFAM" id="SSF55874">
    <property type="entry name" value="ATPase domain of HSP90 chaperone/DNA topoisomerase II/histidine kinase"/>
    <property type="match status" value="1"/>
</dbReference>
<organism evidence="14 15">
    <name type="scientific">Isoptericola chiayiensis</name>
    <dbReference type="NCBI Taxonomy" id="579446"/>
    <lineage>
        <taxon>Bacteria</taxon>
        <taxon>Bacillati</taxon>
        <taxon>Actinomycetota</taxon>
        <taxon>Actinomycetes</taxon>
        <taxon>Micrococcales</taxon>
        <taxon>Promicromonosporaceae</taxon>
        <taxon>Isoptericola</taxon>
    </lineage>
</organism>
<dbReference type="CDD" id="cd00075">
    <property type="entry name" value="HATPase"/>
    <property type="match status" value="1"/>
</dbReference>
<sequence>MTAPPAARPGWSLRLRLTLVAAGLTAVALVLGAFALTSVVSQSRIAATDAVLRGTADQVAALVAEDRLPDVLAADEPGEIVQLVDPSGRVVASSPNASRTLPVLAPALLGTTPDGATTREDSAYGSGPVRAYVATLPTDQRVVATLPLATIEGALAALRLSLGVVVPLLTLALGLVTWTLLGRALRPVEELRAGADRVSGVGGPGTLPVPRPRELAALAHTLNAMLDRLDTAARRQTDFVADAAHELRSPIAALRTSVEVAREHPETYPPAELTADLAQEVARLQALADDLLVLARVGASRPEVRDVDLRDVVREAAADVDVRGDGRAVVDPDAVARVVRNLVDNARRHAHRVRVTVADGVVTVDDDGPGIAPEDRERVFERFTRLSPARGRDAGGAGLGLAIAREVARDQGGDVALSDSPLGGLRATVTLPTGPAAQAPHR</sequence>
<dbReference type="InterPro" id="IPR036097">
    <property type="entry name" value="HisK_dim/P_sf"/>
</dbReference>
<dbReference type="PROSITE" id="PS50885">
    <property type="entry name" value="HAMP"/>
    <property type="match status" value="1"/>
</dbReference>
<comment type="subcellular location">
    <subcellularLocation>
        <location evidence="2">Cell membrane</location>
    </subcellularLocation>
</comment>
<keyword evidence="14" id="KW-0547">Nucleotide-binding</keyword>
<dbReference type="GO" id="GO:0005524">
    <property type="term" value="F:ATP binding"/>
    <property type="evidence" value="ECO:0007669"/>
    <property type="project" value="UniProtKB-KW"/>
</dbReference>
<comment type="catalytic activity">
    <reaction evidence="1">
        <text>ATP + protein L-histidine = ADP + protein N-phospho-L-histidine.</text>
        <dbReference type="EC" id="2.7.13.3"/>
    </reaction>
</comment>
<keyword evidence="7" id="KW-0418">Kinase</keyword>
<evidence type="ECO:0000259" key="12">
    <source>
        <dbReference type="PROSITE" id="PS50109"/>
    </source>
</evidence>
<evidence type="ECO:0000256" key="10">
    <source>
        <dbReference type="ARBA" id="ARBA00023136"/>
    </source>
</evidence>
<dbReference type="RefSeq" id="WP_172148181.1">
    <property type="nucleotide sequence ID" value="NZ_BAABID010000004.1"/>
</dbReference>
<keyword evidence="6 11" id="KW-0812">Transmembrane</keyword>
<gene>
    <name evidence="14" type="ORF">GCM10023216_08720</name>
</gene>
<evidence type="ECO:0000256" key="8">
    <source>
        <dbReference type="ARBA" id="ARBA00022989"/>
    </source>
</evidence>
<dbReference type="CDD" id="cd06225">
    <property type="entry name" value="HAMP"/>
    <property type="match status" value="1"/>
</dbReference>
<evidence type="ECO:0000256" key="1">
    <source>
        <dbReference type="ARBA" id="ARBA00000085"/>
    </source>
</evidence>
<evidence type="ECO:0000256" key="6">
    <source>
        <dbReference type="ARBA" id="ARBA00022692"/>
    </source>
</evidence>
<evidence type="ECO:0000256" key="7">
    <source>
        <dbReference type="ARBA" id="ARBA00022777"/>
    </source>
</evidence>
<feature type="transmembrane region" description="Helical" evidence="11">
    <location>
        <begin position="160"/>
        <end position="181"/>
    </location>
</feature>
<protein>
    <recommendedName>
        <fullName evidence="3">histidine kinase</fullName>
        <ecNumber evidence="3">2.7.13.3</ecNumber>
    </recommendedName>
</protein>
<dbReference type="Pfam" id="PF00512">
    <property type="entry name" value="HisKA"/>
    <property type="match status" value="1"/>
</dbReference>
<accession>A0ABP8Y601</accession>
<dbReference type="EC" id="2.7.13.3" evidence="3"/>
<keyword evidence="5" id="KW-0808">Transferase</keyword>
<dbReference type="Gene3D" id="1.10.287.130">
    <property type="match status" value="1"/>
</dbReference>
<dbReference type="SMART" id="SM00387">
    <property type="entry name" value="HATPase_c"/>
    <property type="match status" value="1"/>
</dbReference>
<dbReference type="SUPFAM" id="SSF47384">
    <property type="entry name" value="Homodimeric domain of signal transducing histidine kinase"/>
    <property type="match status" value="1"/>
</dbReference>
<dbReference type="Proteomes" id="UP001500956">
    <property type="component" value="Unassembled WGS sequence"/>
</dbReference>
<keyword evidence="9" id="KW-0902">Two-component regulatory system</keyword>
<evidence type="ECO:0000256" key="9">
    <source>
        <dbReference type="ARBA" id="ARBA00023012"/>
    </source>
</evidence>
<dbReference type="InterPro" id="IPR005467">
    <property type="entry name" value="His_kinase_dom"/>
</dbReference>
<dbReference type="InterPro" id="IPR004358">
    <property type="entry name" value="Sig_transdc_His_kin-like_C"/>
</dbReference>
<dbReference type="SMART" id="SM00388">
    <property type="entry name" value="HisKA"/>
    <property type="match status" value="1"/>
</dbReference>
<dbReference type="Pfam" id="PF00672">
    <property type="entry name" value="HAMP"/>
    <property type="match status" value="1"/>
</dbReference>
<comment type="caution">
    <text evidence="14">The sequence shown here is derived from an EMBL/GenBank/DDBJ whole genome shotgun (WGS) entry which is preliminary data.</text>
</comment>
<dbReference type="PRINTS" id="PR00344">
    <property type="entry name" value="BCTRLSENSOR"/>
</dbReference>
<dbReference type="Gene3D" id="6.10.340.10">
    <property type="match status" value="1"/>
</dbReference>
<evidence type="ECO:0000259" key="13">
    <source>
        <dbReference type="PROSITE" id="PS50885"/>
    </source>
</evidence>
<evidence type="ECO:0000313" key="14">
    <source>
        <dbReference type="EMBL" id="GAA4721758.1"/>
    </source>
</evidence>
<keyword evidence="14" id="KW-0067">ATP-binding</keyword>